<evidence type="ECO:0000313" key="3">
    <source>
        <dbReference type="Proteomes" id="UP001596233"/>
    </source>
</evidence>
<evidence type="ECO:0000256" key="1">
    <source>
        <dbReference type="SAM" id="Phobius"/>
    </source>
</evidence>
<reference evidence="3" key="1">
    <citation type="journal article" date="2019" name="Int. J. Syst. Evol. Microbiol.">
        <title>The Global Catalogue of Microorganisms (GCM) 10K type strain sequencing project: providing services to taxonomists for standard genome sequencing and annotation.</title>
        <authorList>
            <consortium name="The Broad Institute Genomics Platform"/>
            <consortium name="The Broad Institute Genome Sequencing Center for Infectious Disease"/>
            <person name="Wu L."/>
            <person name="Ma J."/>
        </authorList>
    </citation>
    <scope>NUCLEOTIDE SEQUENCE [LARGE SCALE GENOMIC DNA]</scope>
    <source>
        <strain evidence="3">PCU 280</strain>
    </source>
</reference>
<sequence>MDFLDFSNYEWETWLTFIQERWYVLVIGLIIVLIVVNVVKTVAKWGIILLVVLALIMYSGYSLEDVKNISAGLVTSGIEELKEIGTKVADNVKQDAINAMVAEAGSASYTAGEGGSFTIKTETLTVTGQQGSDEVSISVKGAPAFKVKSNDVIDSFIAQAQNNK</sequence>
<keyword evidence="3" id="KW-1185">Reference proteome</keyword>
<keyword evidence="1" id="KW-0812">Transmembrane</keyword>
<name>A0ABW1V9V8_9BACL</name>
<comment type="caution">
    <text evidence="2">The sequence shown here is derived from an EMBL/GenBank/DDBJ whole genome shotgun (WGS) entry which is preliminary data.</text>
</comment>
<evidence type="ECO:0008006" key="4">
    <source>
        <dbReference type="Google" id="ProtNLM"/>
    </source>
</evidence>
<feature type="transmembrane region" description="Helical" evidence="1">
    <location>
        <begin position="21"/>
        <end position="39"/>
    </location>
</feature>
<proteinExistence type="predicted"/>
<feature type="transmembrane region" description="Helical" evidence="1">
    <location>
        <begin position="45"/>
        <end position="63"/>
    </location>
</feature>
<gene>
    <name evidence="2" type="ORF">ACFP56_19240</name>
</gene>
<organism evidence="2 3">
    <name type="scientific">Paenibacillus septentrionalis</name>
    <dbReference type="NCBI Taxonomy" id="429342"/>
    <lineage>
        <taxon>Bacteria</taxon>
        <taxon>Bacillati</taxon>
        <taxon>Bacillota</taxon>
        <taxon>Bacilli</taxon>
        <taxon>Bacillales</taxon>
        <taxon>Paenibacillaceae</taxon>
        <taxon>Paenibacillus</taxon>
    </lineage>
</organism>
<evidence type="ECO:0000313" key="2">
    <source>
        <dbReference type="EMBL" id="MFC6334773.1"/>
    </source>
</evidence>
<keyword evidence="1" id="KW-1133">Transmembrane helix</keyword>
<dbReference type="RefSeq" id="WP_379237633.1">
    <property type="nucleotide sequence ID" value="NZ_JBHSTE010000007.1"/>
</dbReference>
<keyword evidence="1" id="KW-0472">Membrane</keyword>
<dbReference type="EMBL" id="JBHSTE010000007">
    <property type="protein sequence ID" value="MFC6334773.1"/>
    <property type="molecule type" value="Genomic_DNA"/>
</dbReference>
<dbReference type="Proteomes" id="UP001596233">
    <property type="component" value="Unassembled WGS sequence"/>
</dbReference>
<accession>A0ABW1V9V8</accession>
<protein>
    <recommendedName>
        <fullName evidence="4">ATPase</fullName>
    </recommendedName>
</protein>